<comment type="caution">
    <text evidence="2">The sequence shown here is derived from an EMBL/GenBank/DDBJ whole genome shotgun (WGS) entry which is preliminary data.</text>
</comment>
<evidence type="ECO:0000313" key="3">
    <source>
        <dbReference type="Proteomes" id="UP000762676"/>
    </source>
</evidence>
<feature type="transmembrane region" description="Helical" evidence="1">
    <location>
        <begin position="78"/>
        <end position="99"/>
    </location>
</feature>
<keyword evidence="1" id="KW-0812">Transmembrane</keyword>
<proteinExistence type="predicted"/>
<sequence length="129" mass="13987">MIGCAAAVIGNCIIGALYYHPKSPSGKVWLRRVFPGKALDDIDNGFAMGFAIIVNIMMVLLLRFILIDTFGAVNFMDGLKLGVGLWCLTLMLEISHVMFAHRSVDVFVIEQVHSLISMAVSGVCVVTLG</sequence>
<organism evidence="2 3">
    <name type="scientific">Elysia marginata</name>
    <dbReference type="NCBI Taxonomy" id="1093978"/>
    <lineage>
        <taxon>Eukaryota</taxon>
        <taxon>Metazoa</taxon>
        <taxon>Spiralia</taxon>
        <taxon>Lophotrochozoa</taxon>
        <taxon>Mollusca</taxon>
        <taxon>Gastropoda</taxon>
        <taxon>Heterobranchia</taxon>
        <taxon>Euthyneura</taxon>
        <taxon>Panpulmonata</taxon>
        <taxon>Sacoglossa</taxon>
        <taxon>Placobranchoidea</taxon>
        <taxon>Plakobranchidae</taxon>
        <taxon>Elysia</taxon>
    </lineage>
</organism>
<dbReference type="AlphaFoldDB" id="A0AAV4EPY9"/>
<feature type="transmembrane region" description="Helical" evidence="1">
    <location>
        <begin position="46"/>
        <end position="66"/>
    </location>
</feature>
<dbReference type="Pfam" id="PF08570">
    <property type="entry name" value="DUF1761"/>
    <property type="match status" value="1"/>
</dbReference>
<feature type="transmembrane region" description="Helical" evidence="1">
    <location>
        <begin position="111"/>
        <end position="128"/>
    </location>
</feature>
<reference evidence="2 3" key="1">
    <citation type="journal article" date="2021" name="Elife">
        <title>Chloroplast acquisition without the gene transfer in kleptoplastic sea slugs, Plakobranchus ocellatus.</title>
        <authorList>
            <person name="Maeda T."/>
            <person name="Takahashi S."/>
            <person name="Yoshida T."/>
            <person name="Shimamura S."/>
            <person name="Takaki Y."/>
            <person name="Nagai Y."/>
            <person name="Toyoda A."/>
            <person name="Suzuki Y."/>
            <person name="Arimoto A."/>
            <person name="Ishii H."/>
            <person name="Satoh N."/>
            <person name="Nishiyama T."/>
            <person name="Hasebe M."/>
            <person name="Maruyama T."/>
            <person name="Minagawa J."/>
            <person name="Obokata J."/>
            <person name="Shigenobu S."/>
        </authorList>
    </citation>
    <scope>NUCLEOTIDE SEQUENCE [LARGE SCALE GENOMIC DNA]</scope>
</reference>
<evidence type="ECO:0000256" key="1">
    <source>
        <dbReference type="SAM" id="Phobius"/>
    </source>
</evidence>
<dbReference type="InterPro" id="IPR013879">
    <property type="entry name" value="DUF1761"/>
</dbReference>
<protein>
    <submittedName>
        <fullName evidence="2">Uncharacterized protein</fullName>
    </submittedName>
</protein>
<evidence type="ECO:0000313" key="2">
    <source>
        <dbReference type="EMBL" id="GFR63158.1"/>
    </source>
</evidence>
<keyword evidence="1" id="KW-0472">Membrane</keyword>
<keyword evidence="3" id="KW-1185">Reference proteome</keyword>
<keyword evidence="1" id="KW-1133">Transmembrane helix</keyword>
<accession>A0AAV4EPY9</accession>
<name>A0AAV4EPY9_9GAST</name>
<dbReference type="EMBL" id="BMAT01000273">
    <property type="protein sequence ID" value="GFR63158.1"/>
    <property type="molecule type" value="Genomic_DNA"/>
</dbReference>
<gene>
    <name evidence="2" type="ORF">ElyMa_000149200</name>
</gene>
<dbReference type="Proteomes" id="UP000762676">
    <property type="component" value="Unassembled WGS sequence"/>
</dbReference>